<dbReference type="InterPro" id="IPR036397">
    <property type="entry name" value="RNaseH_sf"/>
</dbReference>
<dbReference type="InterPro" id="IPR012337">
    <property type="entry name" value="RNaseH-like_sf"/>
</dbReference>
<feature type="domain" description="Integrase catalytic" evidence="1">
    <location>
        <begin position="1"/>
        <end position="170"/>
    </location>
</feature>
<dbReference type="InterPro" id="IPR001584">
    <property type="entry name" value="Integrase_cat-core"/>
</dbReference>
<protein>
    <recommendedName>
        <fullName evidence="1">Integrase catalytic domain-containing protein</fullName>
    </recommendedName>
</protein>
<comment type="caution">
    <text evidence="2">The sequence shown here is derived from an EMBL/GenBank/DDBJ whole genome shotgun (WGS) entry which is preliminary data.</text>
</comment>
<evidence type="ECO:0000313" key="3">
    <source>
        <dbReference type="Proteomes" id="UP001187471"/>
    </source>
</evidence>
<evidence type="ECO:0000259" key="1">
    <source>
        <dbReference type="PROSITE" id="PS50994"/>
    </source>
</evidence>
<organism evidence="2 3">
    <name type="scientific">Escallonia rubra</name>
    <dbReference type="NCBI Taxonomy" id="112253"/>
    <lineage>
        <taxon>Eukaryota</taxon>
        <taxon>Viridiplantae</taxon>
        <taxon>Streptophyta</taxon>
        <taxon>Embryophyta</taxon>
        <taxon>Tracheophyta</taxon>
        <taxon>Spermatophyta</taxon>
        <taxon>Magnoliopsida</taxon>
        <taxon>eudicotyledons</taxon>
        <taxon>Gunneridae</taxon>
        <taxon>Pentapetalae</taxon>
        <taxon>asterids</taxon>
        <taxon>campanulids</taxon>
        <taxon>Escalloniales</taxon>
        <taxon>Escalloniaceae</taxon>
        <taxon>Escallonia</taxon>
    </lineage>
</organism>
<reference evidence="2" key="1">
    <citation type="submission" date="2022-12" db="EMBL/GenBank/DDBJ databases">
        <title>Draft genome assemblies for two species of Escallonia (Escalloniales).</title>
        <authorList>
            <person name="Chanderbali A."/>
            <person name="Dervinis C."/>
            <person name="Anghel I."/>
            <person name="Soltis D."/>
            <person name="Soltis P."/>
            <person name="Zapata F."/>
        </authorList>
    </citation>
    <scope>NUCLEOTIDE SEQUENCE</scope>
    <source>
        <strain evidence="2">UCBG92.1500</strain>
        <tissue evidence="2">Leaf</tissue>
    </source>
</reference>
<dbReference type="Proteomes" id="UP001187471">
    <property type="component" value="Unassembled WGS sequence"/>
</dbReference>
<dbReference type="Gene3D" id="3.30.420.10">
    <property type="entry name" value="Ribonuclease H-like superfamily/Ribonuclease H"/>
    <property type="match status" value="1"/>
</dbReference>
<dbReference type="PANTHER" id="PTHR37984:SF5">
    <property type="entry name" value="PROTEIN NYNRIN-LIKE"/>
    <property type="match status" value="1"/>
</dbReference>
<sequence length="200" mass="22924">MAFSRMGHGFNRPNTSSKKHGFIIVATDNFTKWTEAKLMKKVTQESVITFIKENIIHRFRLPQMITVDRGTVFTGGQIREFAKEYKFEIVNSTLYYAQANGQAKATNKSIKHIMERAIEDTPNDWHQLLSEDLWAFRTSPNRAKMSIKSFILDKASSLAKTSERRWLSKLLKTSRTTVTSTFEDEADVTIEGQKKALIAI</sequence>
<dbReference type="InterPro" id="IPR050951">
    <property type="entry name" value="Retrovirus_Pol_polyprotein"/>
</dbReference>
<dbReference type="SUPFAM" id="SSF53098">
    <property type="entry name" value="Ribonuclease H-like"/>
    <property type="match status" value="1"/>
</dbReference>
<dbReference type="EMBL" id="JAVXUO010001939">
    <property type="protein sequence ID" value="KAK2977857.1"/>
    <property type="molecule type" value="Genomic_DNA"/>
</dbReference>
<dbReference type="GO" id="GO:0003676">
    <property type="term" value="F:nucleic acid binding"/>
    <property type="evidence" value="ECO:0007669"/>
    <property type="project" value="InterPro"/>
</dbReference>
<dbReference type="GO" id="GO:0015074">
    <property type="term" value="P:DNA integration"/>
    <property type="evidence" value="ECO:0007669"/>
    <property type="project" value="InterPro"/>
</dbReference>
<proteinExistence type="predicted"/>
<evidence type="ECO:0000313" key="2">
    <source>
        <dbReference type="EMBL" id="KAK2977857.1"/>
    </source>
</evidence>
<dbReference type="PROSITE" id="PS50994">
    <property type="entry name" value="INTEGRASE"/>
    <property type="match status" value="1"/>
</dbReference>
<accession>A0AA88QWY4</accession>
<keyword evidence="3" id="KW-1185">Reference proteome</keyword>
<dbReference type="Pfam" id="PF00665">
    <property type="entry name" value="rve"/>
    <property type="match status" value="1"/>
</dbReference>
<dbReference type="PANTHER" id="PTHR37984">
    <property type="entry name" value="PROTEIN CBG26694"/>
    <property type="match status" value="1"/>
</dbReference>
<name>A0AA88QWY4_9ASTE</name>
<dbReference type="AlphaFoldDB" id="A0AA88QWY4"/>
<gene>
    <name evidence="2" type="ORF">RJ640_009889</name>
</gene>